<dbReference type="GO" id="GO:0008270">
    <property type="term" value="F:zinc ion binding"/>
    <property type="evidence" value="ECO:0007669"/>
    <property type="project" value="InterPro"/>
</dbReference>
<proteinExistence type="evidence at transcript level"/>
<reference evidence="14" key="1">
    <citation type="submission" date="2023-04" db="EMBL/GenBank/DDBJ databases">
        <authorList>
            <person name="Xie H.H."/>
        </authorList>
    </citation>
    <scope>NUCLEOTIDE SEQUENCE</scope>
</reference>
<dbReference type="CDD" id="cd04278">
    <property type="entry name" value="ZnMc_MMP"/>
    <property type="match status" value="1"/>
</dbReference>
<protein>
    <submittedName>
        <fullName evidence="14">Matrix metalloproteinase 28</fullName>
    </submittedName>
</protein>
<keyword evidence="8" id="KW-0482">Metalloprotease</keyword>
<dbReference type="PROSITE" id="PS51642">
    <property type="entry name" value="HEMOPEXIN_2"/>
    <property type="match status" value="2"/>
</dbReference>
<feature type="repeat" description="Hemopexin" evidence="12">
    <location>
        <begin position="634"/>
        <end position="681"/>
    </location>
</feature>
<evidence type="ECO:0000256" key="6">
    <source>
        <dbReference type="ARBA" id="ARBA00022833"/>
    </source>
</evidence>
<dbReference type="InterPro" id="IPR018487">
    <property type="entry name" value="Hemopexin-like_repeat"/>
</dbReference>
<feature type="active site" evidence="10">
    <location>
        <position position="334"/>
    </location>
</feature>
<evidence type="ECO:0000256" key="7">
    <source>
        <dbReference type="ARBA" id="ARBA00022837"/>
    </source>
</evidence>
<comment type="cofactor">
    <cofactor evidence="11">
        <name>Ca(2+)</name>
        <dbReference type="ChEBI" id="CHEBI:29108"/>
    </cofactor>
    <text evidence="11">Can bind about 5 Ca(2+) ions per subunit.</text>
</comment>
<feature type="binding site" evidence="11">
    <location>
        <position position="547"/>
    </location>
    <ligand>
        <name>Ca(2+)</name>
        <dbReference type="ChEBI" id="CHEBI:29108"/>
        <label>5</label>
    </ligand>
</feature>
<feature type="binding site" evidence="11">
    <location>
        <position position="292"/>
    </location>
    <ligand>
        <name>Ca(2+)</name>
        <dbReference type="ChEBI" id="CHEBI:29108"/>
        <label>3</label>
    </ligand>
</feature>
<feature type="binding site" evidence="11">
    <location>
        <position position="300"/>
    </location>
    <ligand>
        <name>Zn(2+)</name>
        <dbReference type="ChEBI" id="CHEBI:29105"/>
        <label>1</label>
    </ligand>
</feature>
<keyword evidence="9" id="KW-0865">Zymogen</keyword>
<evidence type="ECO:0000256" key="2">
    <source>
        <dbReference type="ARBA" id="ARBA00022670"/>
    </source>
</evidence>
<feature type="binding site" evidence="11">
    <location>
        <position position="315"/>
    </location>
    <ligand>
        <name>Ca(2+)</name>
        <dbReference type="ChEBI" id="CHEBI:29108"/>
        <label>3</label>
    </ligand>
</feature>
<evidence type="ECO:0000256" key="1">
    <source>
        <dbReference type="ARBA" id="ARBA00010370"/>
    </source>
</evidence>
<dbReference type="InterPro" id="IPR024079">
    <property type="entry name" value="MetalloPept_cat_dom_sf"/>
</dbReference>
<gene>
    <name evidence="14" type="primary">MMP28</name>
</gene>
<dbReference type="PANTHER" id="PTHR10201:SF298">
    <property type="entry name" value="MATRIX METALLOPROTEINASE-28"/>
    <property type="match status" value="1"/>
</dbReference>
<dbReference type="EMBL" id="OQ834283">
    <property type="protein sequence ID" value="WMC20667.1"/>
    <property type="molecule type" value="mRNA"/>
</dbReference>
<dbReference type="GO" id="GO:0004222">
    <property type="term" value="F:metalloendopeptidase activity"/>
    <property type="evidence" value="ECO:0007669"/>
    <property type="project" value="InterPro"/>
</dbReference>
<keyword evidence="7 11" id="KW-0106">Calcium</keyword>
<comment type="similarity">
    <text evidence="1">Belongs to the peptidase M10A family.</text>
</comment>
<evidence type="ECO:0000256" key="11">
    <source>
        <dbReference type="PIRSR" id="PIRSR621190-2"/>
    </source>
</evidence>
<evidence type="ECO:0000313" key="14">
    <source>
        <dbReference type="EMBL" id="WMC20667.1"/>
    </source>
</evidence>
<dbReference type="PANTHER" id="PTHR10201">
    <property type="entry name" value="MATRIX METALLOPROTEINASE"/>
    <property type="match status" value="1"/>
</dbReference>
<dbReference type="GO" id="GO:0006508">
    <property type="term" value="P:proteolysis"/>
    <property type="evidence" value="ECO:0007669"/>
    <property type="project" value="UniProtKB-KW"/>
</dbReference>
<feature type="binding site" evidence="11">
    <location>
        <position position="312"/>
    </location>
    <ligand>
        <name>Ca(2+)</name>
        <dbReference type="ChEBI" id="CHEBI:29108"/>
        <label>3</label>
    </ligand>
</feature>
<dbReference type="GO" id="GO:0030574">
    <property type="term" value="P:collagen catabolic process"/>
    <property type="evidence" value="ECO:0007669"/>
    <property type="project" value="TreeGrafter"/>
</dbReference>
<evidence type="ECO:0000256" key="5">
    <source>
        <dbReference type="ARBA" id="ARBA00022801"/>
    </source>
</evidence>
<dbReference type="CDD" id="cd00094">
    <property type="entry name" value="HX"/>
    <property type="match status" value="1"/>
</dbReference>
<evidence type="ECO:0000256" key="8">
    <source>
        <dbReference type="ARBA" id="ARBA00023049"/>
    </source>
</evidence>
<feature type="binding site" evidence="11">
    <location>
        <position position="333"/>
    </location>
    <ligand>
        <name>Zn(2+)</name>
        <dbReference type="ChEBI" id="CHEBI:29105"/>
        <label>2</label>
        <note>catalytic</note>
    </ligand>
</feature>
<dbReference type="PRINTS" id="PR00138">
    <property type="entry name" value="MATRIXIN"/>
</dbReference>
<organism evidence="14">
    <name type="scientific">Paralichthys olivaceus</name>
    <name type="common">Bastard halibut</name>
    <name type="synonym">Hippoglossus olivaceus</name>
    <dbReference type="NCBI Taxonomy" id="8255"/>
    <lineage>
        <taxon>Eukaryota</taxon>
        <taxon>Metazoa</taxon>
        <taxon>Chordata</taxon>
        <taxon>Craniata</taxon>
        <taxon>Vertebrata</taxon>
        <taxon>Euteleostomi</taxon>
        <taxon>Actinopterygii</taxon>
        <taxon>Neopterygii</taxon>
        <taxon>Teleostei</taxon>
        <taxon>Neoteleostei</taxon>
        <taxon>Acanthomorphata</taxon>
        <taxon>Carangaria</taxon>
        <taxon>Pleuronectiformes</taxon>
        <taxon>Pleuronectoidei</taxon>
        <taxon>Paralichthyidae</taxon>
        <taxon>Paralichthys</taxon>
    </lineage>
</organism>
<dbReference type="SMART" id="SM00120">
    <property type="entry name" value="HX"/>
    <property type="match status" value="4"/>
</dbReference>
<evidence type="ECO:0000256" key="3">
    <source>
        <dbReference type="ARBA" id="ARBA00022723"/>
    </source>
</evidence>
<dbReference type="SUPFAM" id="SSF55486">
    <property type="entry name" value="Metalloproteases ('zincins'), catalytic domain"/>
    <property type="match status" value="1"/>
</dbReference>
<dbReference type="GO" id="GO:0031012">
    <property type="term" value="C:extracellular matrix"/>
    <property type="evidence" value="ECO:0007669"/>
    <property type="project" value="InterPro"/>
</dbReference>
<accession>A0AA50KV64</accession>
<feature type="binding site" evidence="11">
    <location>
        <position position="592"/>
    </location>
    <ligand>
        <name>Ca(2+)</name>
        <dbReference type="ChEBI" id="CHEBI:29108"/>
        <label>5</label>
    </ligand>
</feature>
<dbReference type="Gene3D" id="2.110.10.10">
    <property type="entry name" value="Hemopexin-like domain"/>
    <property type="match status" value="1"/>
</dbReference>
<dbReference type="Gene3D" id="3.40.390.10">
    <property type="entry name" value="Collagenase (Catalytic Domain)"/>
    <property type="match status" value="1"/>
</dbReference>
<dbReference type="InterPro" id="IPR033739">
    <property type="entry name" value="M10A_MMP"/>
</dbReference>
<dbReference type="SMART" id="SM00235">
    <property type="entry name" value="ZnMc"/>
    <property type="match status" value="1"/>
</dbReference>
<feature type="binding site" evidence="11">
    <location>
        <position position="315"/>
    </location>
    <ligand>
        <name>Ca(2+)</name>
        <dbReference type="ChEBI" id="CHEBI:29108"/>
        <label>1</label>
    </ligand>
</feature>
<feature type="binding site" evidence="11">
    <location>
        <position position="310"/>
    </location>
    <ligand>
        <name>Zn(2+)</name>
        <dbReference type="ChEBI" id="CHEBI:29105"/>
        <label>1</label>
    </ligand>
</feature>
<dbReference type="InterPro" id="IPR006026">
    <property type="entry name" value="Peptidase_Metallo"/>
</dbReference>
<dbReference type="InterPro" id="IPR001818">
    <property type="entry name" value="Pept_M10_metallopeptidase"/>
</dbReference>
<evidence type="ECO:0000259" key="13">
    <source>
        <dbReference type="SMART" id="SM00235"/>
    </source>
</evidence>
<dbReference type="Pfam" id="PF00045">
    <property type="entry name" value="Hemopexin"/>
    <property type="match status" value="1"/>
</dbReference>
<comment type="cofactor">
    <cofactor evidence="11">
        <name>Zn(2+)</name>
        <dbReference type="ChEBI" id="CHEBI:29105"/>
    </cofactor>
    <text evidence="11">Binds 2 Zn(2+) ions per subunit.</text>
</comment>
<feature type="repeat" description="Hemopexin" evidence="12">
    <location>
        <begin position="541"/>
        <end position="587"/>
    </location>
</feature>
<keyword evidence="4" id="KW-0677">Repeat</keyword>
<feature type="binding site" evidence="11">
    <location>
        <position position="337"/>
    </location>
    <ligand>
        <name>Zn(2+)</name>
        <dbReference type="ChEBI" id="CHEBI:29105"/>
        <label>2</label>
        <note>catalytic</note>
    </ligand>
</feature>
<feature type="binding site" evidence="11">
    <location>
        <position position="351"/>
    </location>
    <ligand>
        <name>Zn(2+)</name>
        <dbReference type="ChEBI" id="CHEBI:29105"/>
        <label>2</label>
        <note>catalytic</note>
    </ligand>
</feature>
<keyword evidence="2" id="KW-0645">Protease</keyword>
<dbReference type="GO" id="GO:0030198">
    <property type="term" value="P:extracellular matrix organization"/>
    <property type="evidence" value="ECO:0007669"/>
    <property type="project" value="TreeGrafter"/>
</dbReference>
<keyword evidence="3 11" id="KW-0479">Metal-binding</keyword>
<name>A0AA50KV64_PAROL</name>
<dbReference type="Pfam" id="PF00413">
    <property type="entry name" value="Peptidase_M10"/>
    <property type="match status" value="1"/>
</dbReference>
<evidence type="ECO:0000256" key="12">
    <source>
        <dbReference type="PROSITE-ProRule" id="PRU01011"/>
    </source>
</evidence>
<evidence type="ECO:0000256" key="10">
    <source>
        <dbReference type="PIRSR" id="PIRSR621190-1"/>
    </source>
</evidence>
<evidence type="ECO:0000256" key="4">
    <source>
        <dbReference type="ARBA" id="ARBA00022737"/>
    </source>
</evidence>
<feature type="binding site" evidence="11">
    <location>
        <position position="285"/>
    </location>
    <ligand>
        <name>Zn(2+)</name>
        <dbReference type="ChEBI" id="CHEBI:29105"/>
        <label>1</label>
    </ligand>
</feature>
<dbReference type="GO" id="GO:0005615">
    <property type="term" value="C:extracellular space"/>
    <property type="evidence" value="ECO:0007669"/>
    <property type="project" value="TreeGrafter"/>
</dbReference>
<feature type="binding site" evidence="11">
    <location>
        <position position="273"/>
    </location>
    <ligand>
        <name>Ca(2+)</name>
        <dbReference type="ChEBI" id="CHEBI:29108"/>
        <label>2</label>
    </ligand>
</feature>
<keyword evidence="5" id="KW-0378">Hydrolase</keyword>
<dbReference type="FunFam" id="3.40.390.10:FF:000021">
    <property type="entry name" value="Matrix metallopeptidase 28"/>
    <property type="match status" value="1"/>
</dbReference>
<dbReference type="InterPro" id="IPR021190">
    <property type="entry name" value="Pept_M10A"/>
</dbReference>
<feature type="binding site" evidence="11">
    <location>
        <position position="343"/>
    </location>
    <ligand>
        <name>Zn(2+)</name>
        <dbReference type="ChEBI" id="CHEBI:29105"/>
        <label>2</label>
        <note>catalytic</note>
    </ligand>
</feature>
<dbReference type="AlphaFoldDB" id="A0AA50KV64"/>
<feature type="binding site" evidence="11">
    <location>
        <position position="502"/>
    </location>
    <ligand>
        <name>Ca(2+)</name>
        <dbReference type="ChEBI" id="CHEBI:29108"/>
        <label>5</label>
    </ligand>
</feature>
<dbReference type="InterPro" id="IPR000585">
    <property type="entry name" value="Hemopexin-like_dom"/>
</dbReference>
<evidence type="ECO:0000256" key="9">
    <source>
        <dbReference type="ARBA" id="ARBA00023145"/>
    </source>
</evidence>
<feature type="binding site" evidence="11">
    <location>
        <position position="500"/>
    </location>
    <ligand>
        <name>Ca(2+)</name>
        <dbReference type="ChEBI" id="CHEBI:29108"/>
        <label>4</label>
    </ligand>
</feature>
<feature type="binding site" evidence="11">
    <location>
        <position position="293"/>
    </location>
    <ligand>
        <name>Ca(2+)</name>
        <dbReference type="ChEBI" id="CHEBI:29108"/>
        <label>3</label>
    </ligand>
</feature>
<dbReference type="SUPFAM" id="SSF50923">
    <property type="entry name" value="Hemopexin-like domain"/>
    <property type="match status" value="1"/>
</dbReference>
<feature type="domain" description="Peptidase metallopeptidase" evidence="13">
    <location>
        <begin position="220"/>
        <end position="378"/>
    </location>
</feature>
<keyword evidence="6 11" id="KW-0862">Zinc</keyword>
<dbReference type="InterPro" id="IPR036375">
    <property type="entry name" value="Hemopexin-like_dom_sf"/>
</dbReference>
<sequence length="691" mass="76318">MPFLTLGVLVGTAVTKTVKSLFDHFLPSGERIVAAPMLTTELPEWEANVEEAEANPLAAAESEPAAVSQVAAAFNNAARAVNKAVAELIRTCPTSIFSGDTAPMEETSAAALCKLSEAADALYNSSVELHQAGDDAAVFDTAVAALNATALEDDSSASAVLNVAVDLYIAADALHKVTLALDWTSATAVRTFAATWHNASLAIYKAAAALHEASRAKTLFVEKWYKRHLTYQIVNWPRHLSLGSVQLVVRAAFQLWSNVSGLVFQEAPEGPADIRLAFYEGDHNDGASNAFDGPGGTLAHAFLPRRGEAHFDMAERWTLNGHKGHNLFMVTAHEIGHTLGLEHSPVRHALMSPYYRKLGRNLVPSWDDIIAVQQLYACFYCFTKSPSRIHQLMTLRWSKAECGVLFSCSLIDLIPPHGIHFCSCSPVNVKQLQRQTRTTADGTAGAVKTLHLSVRKPSGERPVRLPGQVLHAALQQWEFTELHNRHKTTEQPLYCQGVFDAITMDQNDTVLVFRGGMYWTVSVEGSVSGPLPLRQRWPDLPPAIEAAAFSPLDSKWYFFKGKRMWRYTGSGLDSGFPKQSSELGLPRHPDCAFFYAPLGHMVLFKGSRYSVLNLRTLRQEPYYPRRLTDWTGVPQGTNGALTRPGGRLYLFREQRFWKFDPVKVRVTREGQWAQDLSWTGCSNTPQSNNIL</sequence>
<feature type="binding site" evidence="11">
    <location>
        <position position="283"/>
    </location>
    <ligand>
        <name>Zn(2+)</name>
        <dbReference type="ChEBI" id="CHEBI:29105"/>
        <label>1</label>
    </ligand>
</feature>